<evidence type="ECO:0000256" key="1">
    <source>
        <dbReference type="SAM" id="SignalP"/>
    </source>
</evidence>
<evidence type="ECO:0000313" key="2">
    <source>
        <dbReference type="EMBL" id="KOG31434.1"/>
    </source>
</evidence>
<reference evidence="3" key="1">
    <citation type="submission" date="2015-07" db="EMBL/GenBank/DDBJ databases">
        <authorList>
            <person name="Ju K.-S."/>
            <person name="Doroghazi J.R."/>
            <person name="Metcalf W.W."/>
        </authorList>
    </citation>
    <scope>NUCLEOTIDE SEQUENCE [LARGE SCALE GENOMIC DNA]</scope>
    <source>
        <strain evidence="3">NRRL 2290</strain>
    </source>
</reference>
<evidence type="ECO:0000313" key="3">
    <source>
        <dbReference type="Proteomes" id="UP000037251"/>
    </source>
</evidence>
<dbReference type="AlphaFoldDB" id="A0A0L8L064"/>
<proteinExistence type="predicted"/>
<dbReference type="EMBL" id="LGUS01000197">
    <property type="protein sequence ID" value="KOG31434.1"/>
    <property type="molecule type" value="Genomic_DNA"/>
</dbReference>
<protein>
    <recommendedName>
        <fullName evidence="4">SH3b domain-containing protein</fullName>
    </recommendedName>
</protein>
<dbReference type="PATRIC" id="fig|67356.5.peg.6693"/>
<name>A0A0L8L064_9ACTN</name>
<gene>
    <name evidence="2" type="ORF">ADK37_31245</name>
</gene>
<dbReference type="STRING" id="67356.AQJ84_26275"/>
<dbReference type="Proteomes" id="UP000037251">
    <property type="component" value="Unassembled WGS sequence"/>
</dbReference>
<comment type="caution">
    <text evidence="2">The sequence shown here is derived from an EMBL/GenBank/DDBJ whole genome shotgun (WGS) entry which is preliminary data.</text>
</comment>
<sequence>MPIRSFARAALVGAGTLALLGPLTAATAVAASDAGQGSARIKAAPYGVEPYEAVNVRKGPASWTEKVGKVEAGQTRGAYCWVRGETIRDNGYTNDVWVQLLEGYVSAVYLKGNEYGGLPASATC</sequence>
<accession>A0A0L8L064</accession>
<keyword evidence="3" id="KW-1185">Reference proteome</keyword>
<feature type="signal peptide" evidence="1">
    <location>
        <begin position="1"/>
        <end position="25"/>
    </location>
</feature>
<feature type="chain" id="PRO_5044366982" description="SH3b domain-containing protein" evidence="1">
    <location>
        <begin position="26"/>
        <end position="124"/>
    </location>
</feature>
<dbReference type="OrthoDB" id="3700951at2"/>
<organism evidence="2 3">
    <name type="scientific">Streptomyces resistomycificus</name>
    <dbReference type="NCBI Taxonomy" id="67356"/>
    <lineage>
        <taxon>Bacteria</taxon>
        <taxon>Bacillati</taxon>
        <taxon>Actinomycetota</taxon>
        <taxon>Actinomycetes</taxon>
        <taxon>Kitasatosporales</taxon>
        <taxon>Streptomycetaceae</taxon>
        <taxon>Streptomyces</taxon>
        <taxon>Streptomyces aurantiacus group</taxon>
    </lineage>
</organism>
<dbReference type="RefSeq" id="WP_030045419.1">
    <property type="nucleotide sequence ID" value="NZ_KL575668.1"/>
</dbReference>
<dbReference type="eggNOG" id="ENOG502ZRAJ">
    <property type="taxonomic scope" value="Bacteria"/>
</dbReference>
<evidence type="ECO:0008006" key="4">
    <source>
        <dbReference type="Google" id="ProtNLM"/>
    </source>
</evidence>
<keyword evidence="1" id="KW-0732">Signal</keyword>